<sequence>MSQVVYSFKLEKVIGKTIDAQVKKEQAKKQNQILPTYKTTYNVTGSRNYQKYYSNSFVL</sequence>
<dbReference type="Proteomes" id="UP000290445">
    <property type="component" value="Segment"/>
</dbReference>
<keyword evidence="2" id="KW-1185">Reference proteome</keyword>
<evidence type="ECO:0000313" key="2">
    <source>
        <dbReference type="Proteomes" id="UP000290445"/>
    </source>
</evidence>
<evidence type="ECO:0000313" key="1">
    <source>
        <dbReference type="EMBL" id="AUA60277.1"/>
    </source>
</evidence>
<proteinExistence type="predicted"/>
<dbReference type="EMBL" id="MF614691">
    <property type="protein sequence ID" value="AUA60277.1"/>
    <property type="molecule type" value="Genomic_DNA"/>
</dbReference>
<organism evidence="1 2">
    <name type="scientific">Operophtera brumata nucleopolyhedrovirus</name>
    <dbReference type="NCBI Taxonomy" id="1046267"/>
    <lineage>
        <taxon>Viruses</taxon>
        <taxon>Viruses incertae sedis</taxon>
        <taxon>Naldaviricetes</taxon>
        <taxon>Lefavirales</taxon>
        <taxon>Baculoviridae</taxon>
        <taxon>Alphabaculovirus</taxon>
        <taxon>Alphabaculovirus opbrumatae</taxon>
    </lineage>
</organism>
<protein>
    <submittedName>
        <fullName evidence="1">ORF46 protein</fullName>
    </submittedName>
</protein>
<reference evidence="1 2" key="1">
    <citation type="journal article" date="2017" name="Viruses">
        <title>The Operophtera brumata Nucleopolyhedrovirus (OpbuNPV) Represents an Early, Divergent Lineage within Genus Alphabaculovirus.</title>
        <authorList>
            <person name="Harrison R.L."/>
            <person name="Rowley D.L."/>
            <person name="Mowery J.D."/>
            <person name="Bauchan G.R."/>
            <person name="Burand J.P."/>
        </authorList>
    </citation>
    <scope>NUCLEOTIDE SEQUENCE [LARGE SCALE GENOMIC DNA]</scope>
    <source>
        <strain evidence="1">OpbuNPV-MA</strain>
    </source>
</reference>
<accession>A0A2H4UZT1</accession>
<dbReference type="GeneID" id="41699940"/>
<dbReference type="KEGG" id="vg:41699940"/>
<dbReference type="RefSeq" id="YP_009552606.1">
    <property type="nucleotide sequence ID" value="NC_040621.1"/>
</dbReference>
<name>A0A2H4UZT1_9ABAC</name>